<sequence>MFLISTIALLVAPTLASWNTGDCGVQQIQPVLDPEDRIVGGAKAVPGSWPWHAQLRVNKDHCSGVLISDRHVLTAAHCVRVMKPRKLRVHLGAHLRSAPVKGQVFLHVKEICMHPEKLTGWVPDIAIIELVEKVNMTTTIQPVCLPKNGEELPEGSKLYATGWGDVEGMGKARSEELKQTMIESIPIDSCLKRWRERHNPEVICAAHDHGSICDGDSGGPAVHKADGKWTVHGITSTGPKPCNSPSTPQGFVKVSAYIKDFIEPYMDPKNGPEERRKLCQYFS</sequence>
<reference evidence="11" key="1">
    <citation type="journal article" date="2015" name="Sci. Rep.">
        <title>Tissue- and time-dependent transcription in Ixodes ricinus salivary glands and midguts when blood feeding on the vertebrate host.</title>
        <authorList>
            <person name="Kotsyfakis M."/>
            <person name="Schwarz A."/>
            <person name="Erhart J."/>
            <person name="Ribeiro J.M."/>
        </authorList>
    </citation>
    <scope>NUCLEOTIDE SEQUENCE</scope>
    <source>
        <tissue evidence="11">Salivary gland and midgut</tissue>
    </source>
</reference>
<evidence type="ECO:0000313" key="11">
    <source>
        <dbReference type="EMBL" id="JAB70317.1"/>
    </source>
</evidence>
<dbReference type="PANTHER" id="PTHR24252">
    <property type="entry name" value="ACROSIN-RELATED"/>
    <property type="match status" value="1"/>
</dbReference>
<evidence type="ECO:0000256" key="3">
    <source>
        <dbReference type="ARBA" id="ARBA00022670"/>
    </source>
</evidence>
<evidence type="ECO:0000256" key="6">
    <source>
        <dbReference type="ARBA" id="ARBA00022825"/>
    </source>
</evidence>
<organism evidence="11">
    <name type="scientific">Ixodes ricinus</name>
    <name type="common">Common tick</name>
    <name type="synonym">Acarus ricinus</name>
    <dbReference type="NCBI Taxonomy" id="34613"/>
    <lineage>
        <taxon>Eukaryota</taxon>
        <taxon>Metazoa</taxon>
        <taxon>Ecdysozoa</taxon>
        <taxon>Arthropoda</taxon>
        <taxon>Chelicerata</taxon>
        <taxon>Arachnida</taxon>
        <taxon>Acari</taxon>
        <taxon>Parasitiformes</taxon>
        <taxon>Ixodida</taxon>
        <taxon>Ixodoidea</taxon>
        <taxon>Ixodidae</taxon>
        <taxon>Ixodinae</taxon>
        <taxon>Ixodes</taxon>
    </lineage>
</organism>
<dbReference type="InterPro" id="IPR001314">
    <property type="entry name" value="Peptidase_S1A"/>
</dbReference>
<dbReference type="InterPro" id="IPR018114">
    <property type="entry name" value="TRYPSIN_HIS"/>
</dbReference>
<evidence type="ECO:0000256" key="5">
    <source>
        <dbReference type="ARBA" id="ARBA00022801"/>
    </source>
</evidence>
<dbReference type="SUPFAM" id="SSF50494">
    <property type="entry name" value="Trypsin-like serine proteases"/>
    <property type="match status" value="1"/>
</dbReference>
<dbReference type="PRINTS" id="PR00722">
    <property type="entry name" value="CHYMOTRYPSIN"/>
</dbReference>
<proteinExistence type="evidence at transcript level"/>
<dbReference type="GO" id="GO:0004252">
    <property type="term" value="F:serine-type endopeptidase activity"/>
    <property type="evidence" value="ECO:0007669"/>
    <property type="project" value="InterPro"/>
</dbReference>
<protein>
    <submittedName>
        <fullName evidence="11">Putative trypsin-like serine protease</fullName>
    </submittedName>
</protein>
<dbReference type="EMBL" id="GANP01014151">
    <property type="protein sequence ID" value="JAB70317.1"/>
    <property type="molecule type" value="mRNA"/>
</dbReference>
<keyword evidence="7" id="KW-0865">Zymogen</keyword>
<keyword evidence="4 9" id="KW-0732">Signal</keyword>
<dbReference type="FunFam" id="2.40.10.10:FF:000146">
    <property type="entry name" value="Serine protease 53"/>
    <property type="match status" value="1"/>
</dbReference>
<dbReference type="InterPro" id="IPR001254">
    <property type="entry name" value="Trypsin_dom"/>
</dbReference>
<dbReference type="GO" id="GO:0005576">
    <property type="term" value="C:extracellular region"/>
    <property type="evidence" value="ECO:0007669"/>
    <property type="project" value="UniProtKB-SubCell"/>
</dbReference>
<name>V5H7C9_IXORI</name>
<dbReference type="Gene3D" id="2.40.10.10">
    <property type="entry name" value="Trypsin-like serine proteases"/>
    <property type="match status" value="3"/>
</dbReference>
<keyword evidence="5" id="KW-0378">Hydrolase</keyword>
<dbReference type="CDD" id="cd00190">
    <property type="entry name" value="Tryp_SPc"/>
    <property type="match status" value="1"/>
</dbReference>
<dbReference type="GO" id="GO:0006508">
    <property type="term" value="P:proteolysis"/>
    <property type="evidence" value="ECO:0007669"/>
    <property type="project" value="UniProtKB-KW"/>
</dbReference>
<feature type="chain" id="PRO_5004735245" evidence="9">
    <location>
        <begin position="17"/>
        <end position="283"/>
    </location>
</feature>
<keyword evidence="2" id="KW-0964">Secreted</keyword>
<evidence type="ECO:0000256" key="2">
    <source>
        <dbReference type="ARBA" id="ARBA00022525"/>
    </source>
</evidence>
<feature type="domain" description="Peptidase S1" evidence="10">
    <location>
        <begin position="38"/>
        <end position="267"/>
    </location>
</feature>
<dbReference type="SMART" id="SM00020">
    <property type="entry name" value="Tryp_SPc"/>
    <property type="match status" value="1"/>
</dbReference>
<evidence type="ECO:0000256" key="4">
    <source>
        <dbReference type="ARBA" id="ARBA00022729"/>
    </source>
</evidence>
<evidence type="ECO:0000256" key="7">
    <source>
        <dbReference type="ARBA" id="ARBA00023145"/>
    </source>
</evidence>
<feature type="signal peptide" evidence="9">
    <location>
        <begin position="1"/>
        <end position="16"/>
    </location>
</feature>
<dbReference type="AlphaFoldDB" id="V5H7C9"/>
<dbReference type="InterPro" id="IPR043504">
    <property type="entry name" value="Peptidase_S1_PA_chymotrypsin"/>
</dbReference>
<dbReference type="InterPro" id="IPR009003">
    <property type="entry name" value="Peptidase_S1_PA"/>
</dbReference>
<evidence type="ECO:0000256" key="1">
    <source>
        <dbReference type="ARBA" id="ARBA00004613"/>
    </source>
</evidence>
<dbReference type="Pfam" id="PF00089">
    <property type="entry name" value="Trypsin"/>
    <property type="match status" value="1"/>
</dbReference>
<accession>V5H7C9</accession>
<dbReference type="PANTHER" id="PTHR24252:SF7">
    <property type="entry name" value="HYALIN"/>
    <property type="match status" value="1"/>
</dbReference>
<dbReference type="PROSITE" id="PS50240">
    <property type="entry name" value="TRYPSIN_DOM"/>
    <property type="match status" value="1"/>
</dbReference>
<evidence type="ECO:0000259" key="10">
    <source>
        <dbReference type="PROSITE" id="PS50240"/>
    </source>
</evidence>
<dbReference type="PROSITE" id="PS00134">
    <property type="entry name" value="TRYPSIN_HIS"/>
    <property type="match status" value="1"/>
</dbReference>
<evidence type="ECO:0000256" key="9">
    <source>
        <dbReference type="SAM" id="SignalP"/>
    </source>
</evidence>
<evidence type="ECO:0000256" key="8">
    <source>
        <dbReference type="ARBA" id="ARBA00023157"/>
    </source>
</evidence>
<keyword evidence="6" id="KW-0720">Serine protease</keyword>
<comment type="subcellular location">
    <subcellularLocation>
        <location evidence="1">Secreted</location>
    </subcellularLocation>
</comment>
<keyword evidence="3 11" id="KW-0645">Protease</keyword>
<keyword evidence="8" id="KW-1015">Disulfide bond</keyword>